<protein>
    <submittedName>
        <fullName evidence="2">Uncharacterized protein</fullName>
    </submittedName>
</protein>
<dbReference type="OrthoDB" id="3880925at2759"/>
<feature type="compositionally biased region" description="Basic and acidic residues" evidence="1">
    <location>
        <begin position="277"/>
        <end position="287"/>
    </location>
</feature>
<proteinExistence type="predicted"/>
<comment type="caution">
    <text evidence="2">The sequence shown here is derived from an EMBL/GenBank/DDBJ whole genome shotgun (WGS) entry which is preliminary data.</text>
</comment>
<feature type="compositionally biased region" description="Low complexity" evidence="1">
    <location>
        <begin position="263"/>
        <end position="273"/>
    </location>
</feature>
<organism evidence="2 3">
    <name type="scientific">Pseudocercospora fuligena</name>
    <dbReference type="NCBI Taxonomy" id="685502"/>
    <lineage>
        <taxon>Eukaryota</taxon>
        <taxon>Fungi</taxon>
        <taxon>Dikarya</taxon>
        <taxon>Ascomycota</taxon>
        <taxon>Pezizomycotina</taxon>
        <taxon>Dothideomycetes</taxon>
        <taxon>Dothideomycetidae</taxon>
        <taxon>Mycosphaerellales</taxon>
        <taxon>Mycosphaerellaceae</taxon>
        <taxon>Pseudocercospora</taxon>
    </lineage>
</organism>
<sequence>MALLNPPLPLNGSQFLPRDIYTIPPDEPHRRKAPVASSERRLPPGSQDSPLSEDELDAVYGIGIASSPPNAAPPTRPAGALSAGAVVSTSASARQPGRKARVKARDLLEKEAANKKKRRLPVHELMLVSSPAPNALHDSVSSYAGGEAQDPIDGIAHFERRSSNEEGTDVKAPLTLIRKRLKTPKFTHKSVVALRKKHQQRATPFFPTAQQAHDLGDGFDASERKLMPRRLITTSKRTPRPLRHFHALAIGTGPLPDVAFETSSSSAGHSGAAPLHEQPDASSDRTPAEAPSRTSRRVSFSDEVLARLSSVAAPKRAYSISSDESDDRIEEDDFLEDASASSVGSQQSERESHDPSSSAGSEGIGSRRPSGKRLMEVDEEIVSPSASESDGWTELTASNTRRNSRVANTEIDLEVNSRYFTSAVGMLRDASAKPRIIKQRTSDRRGSYYQPEKEMQVPYSEAYVTESSTAIRGTSPEPQDFTSHQLRLLKRGPGAEWTSIRTMAL</sequence>
<dbReference type="AlphaFoldDB" id="A0A8H6VP75"/>
<dbReference type="Proteomes" id="UP000660729">
    <property type="component" value="Unassembled WGS sequence"/>
</dbReference>
<keyword evidence="3" id="KW-1185">Reference proteome</keyword>
<name>A0A8H6VP75_9PEZI</name>
<feature type="region of interest" description="Disordered" evidence="1">
    <location>
        <begin position="336"/>
        <end position="374"/>
    </location>
</feature>
<feature type="region of interest" description="Disordered" evidence="1">
    <location>
        <begin position="1"/>
        <end position="80"/>
    </location>
</feature>
<evidence type="ECO:0000313" key="2">
    <source>
        <dbReference type="EMBL" id="KAF7193880.1"/>
    </source>
</evidence>
<gene>
    <name evidence="2" type="ORF">HII31_04770</name>
</gene>
<feature type="region of interest" description="Disordered" evidence="1">
    <location>
        <begin position="259"/>
        <end position="298"/>
    </location>
</feature>
<evidence type="ECO:0000256" key="1">
    <source>
        <dbReference type="SAM" id="MobiDB-lite"/>
    </source>
</evidence>
<accession>A0A8H6VP75</accession>
<dbReference type="EMBL" id="JABCIY010000070">
    <property type="protein sequence ID" value="KAF7193880.1"/>
    <property type="molecule type" value="Genomic_DNA"/>
</dbReference>
<evidence type="ECO:0000313" key="3">
    <source>
        <dbReference type="Proteomes" id="UP000660729"/>
    </source>
</evidence>
<reference evidence="2" key="1">
    <citation type="submission" date="2020-04" db="EMBL/GenBank/DDBJ databases">
        <title>Draft genome resource of the tomato pathogen Pseudocercospora fuligena.</title>
        <authorList>
            <person name="Zaccaron A."/>
        </authorList>
    </citation>
    <scope>NUCLEOTIDE SEQUENCE</scope>
    <source>
        <strain evidence="2">PF001</strain>
    </source>
</reference>